<evidence type="ECO:0000256" key="4">
    <source>
        <dbReference type="ARBA" id="ARBA00023136"/>
    </source>
</evidence>
<feature type="transmembrane region" description="Helical" evidence="5">
    <location>
        <begin position="253"/>
        <end position="272"/>
    </location>
</feature>
<comment type="subcellular location">
    <subcellularLocation>
        <location evidence="5">Cell membrane</location>
        <topology evidence="5">Multi-pass membrane protein</topology>
    </subcellularLocation>
</comment>
<comment type="caution">
    <text evidence="7">The sequence shown here is derived from an EMBL/GenBank/DDBJ whole genome shotgun (WGS) entry which is preliminary data.</text>
</comment>
<feature type="region of interest" description="Disordered" evidence="6">
    <location>
        <begin position="506"/>
        <end position="557"/>
    </location>
</feature>
<dbReference type="GO" id="GO:0005886">
    <property type="term" value="C:plasma membrane"/>
    <property type="evidence" value="ECO:0007669"/>
    <property type="project" value="UniProtKB-SubCell"/>
</dbReference>
<feature type="transmembrane region" description="Helical" evidence="5">
    <location>
        <begin position="59"/>
        <end position="78"/>
    </location>
</feature>
<dbReference type="PANTHER" id="PTHR39344:SF1">
    <property type="entry name" value="UPF0182 PROTEIN SLL1060"/>
    <property type="match status" value="1"/>
</dbReference>
<accession>A0A840DKX4</accession>
<name>A0A840DKX4_9MICO</name>
<dbReference type="Proteomes" id="UP000571183">
    <property type="component" value="Unassembled WGS sequence"/>
</dbReference>
<evidence type="ECO:0000313" key="7">
    <source>
        <dbReference type="EMBL" id="MBB4070748.1"/>
    </source>
</evidence>
<evidence type="ECO:0000256" key="5">
    <source>
        <dbReference type="HAMAP-Rule" id="MF_01600"/>
    </source>
</evidence>
<dbReference type="PANTHER" id="PTHR39344">
    <property type="entry name" value="UPF0182 PROTEIN SLL1060"/>
    <property type="match status" value="1"/>
</dbReference>
<dbReference type="InterPro" id="IPR005372">
    <property type="entry name" value="UPF0182"/>
</dbReference>
<reference evidence="7" key="1">
    <citation type="submission" date="2020-08" db="EMBL/GenBank/DDBJ databases">
        <title>Sequencing the genomes of 1000 actinobacteria strains.</title>
        <authorList>
            <person name="Klenk H.-P."/>
        </authorList>
    </citation>
    <scope>NUCLEOTIDE SEQUENCE [LARGE SCALE GENOMIC DNA]</scope>
    <source>
        <strain evidence="7">DSM 27064</strain>
    </source>
</reference>
<keyword evidence="2 5" id="KW-0812">Transmembrane</keyword>
<dbReference type="AlphaFoldDB" id="A0A840DKX4"/>
<comment type="similarity">
    <text evidence="5">Belongs to the UPF0182 family.</text>
</comment>
<feature type="transmembrane region" description="Helical" evidence="5">
    <location>
        <begin position="166"/>
        <end position="194"/>
    </location>
</feature>
<organism evidence="7 8">
    <name type="scientific">Canibacter oris</name>
    <dbReference type="NCBI Taxonomy" id="1365628"/>
    <lineage>
        <taxon>Bacteria</taxon>
        <taxon>Bacillati</taxon>
        <taxon>Actinomycetota</taxon>
        <taxon>Actinomycetes</taxon>
        <taxon>Micrococcales</taxon>
        <taxon>Microbacteriaceae</taxon>
        <taxon>Canibacter</taxon>
    </lineage>
</organism>
<evidence type="ECO:0000256" key="6">
    <source>
        <dbReference type="SAM" id="MobiDB-lite"/>
    </source>
</evidence>
<keyword evidence="8" id="KW-1185">Reference proteome</keyword>
<protein>
    <recommendedName>
        <fullName evidence="5">UPF0182 protein F5897_000024</fullName>
    </recommendedName>
</protein>
<evidence type="ECO:0000256" key="3">
    <source>
        <dbReference type="ARBA" id="ARBA00022989"/>
    </source>
</evidence>
<dbReference type="Pfam" id="PF03699">
    <property type="entry name" value="UPF0182"/>
    <property type="match status" value="2"/>
</dbReference>
<gene>
    <name evidence="7" type="ORF">F5897_000024</name>
</gene>
<sequence length="1044" mass="112102">MSSPTSSPQQPKKRSALLITLIVVAILAAAFVVSANVITDVLWFEQLGYLRVFFTEWVGYAVMFVIGFVAMAAPLYVVSEIAFRKRPVYARINSQLDAYQKALEPLQKMVRLFVPALLGVFAGVAVSNSWRDVLLWFNSEATGTLDPLHGLDLQFYMFALPVFDGAVLFAQTVLLAALVVTVAVSYIYGGIAFSGKDFRVAKSTRVLLGVLLACYVATFGVQYWLGQYSVLTNSSGLFTGATYADVHARIPGMQILAGIGVVVAVLFIITAVRGKWRLSVTGTAMFIAASVVLSSGYPWAVQQFKVGPDEKSLEAEYLSHNIAATRAAYGVDNIEVERYDAVTTATAGALRDDAVATANIRIMDPAVIAPTFAQLEQSKQYYRFHDTLSVDRYQIDGRVEDTVSVPREIDVSQQTGWYNRSLVYTHGYGLVAAYGNQRAQGGEPVFLENGIPTSGKLGEFEPRIYFGRYSPLYSIVGGERSKPIEVDYPADVDTATPELIQPATEDAATAAPNDAADAAATSADTANDNAGSAAETETADASNGDSPERQNLTTFSGNGGPVLHGVFEKLLYALKFQDVELLLSEAVVDGSQILYNRNPVDRVAAAAPYLTLDRQPYASVVDGRVVWIVDGYTTSSRYPYSAQRNMSEMLLDADNTTAGAPQQINYIRNAVKATVDAYDGSVKLYAWDENDPLLRAWQKIYPETLLPVSEMSADLLSHVRYPNDLFKVQREILGDYHVTDPGAFYSKEDAWKTPEDPVSRSANAAPAAVASTVETDSLGEAGTVSRSTGVPAQPPYYLTLSAGANSEPTFSIYSTFIPNQSGDNARDILTGYLAADANAGTGKNGEVNANYGKLKLLVLPKGSAISGPGQVQNSFSTDAKVASVLNILRRGETDVISGNLLTLPVGGGLLYVQPVYVKAKAQRGYPLLQKVLVSFGDQIAFEDTLDQALDSLFGGNSGASAGDGDIEASVTTPDAGEAAAAAPQQSQQPQLESLNAALAEMKQALADRDKARAAGDWAAYGAADKRLQQALEQALELSGEQDNN</sequence>
<feature type="transmembrane region" description="Helical" evidence="5">
    <location>
        <begin position="110"/>
        <end position="130"/>
    </location>
</feature>
<dbReference type="HAMAP" id="MF_01600">
    <property type="entry name" value="UPF0182"/>
    <property type="match status" value="1"/>
</dbReference>
<evidence type="ECO:0000313" key="8">
    <source>
        <dbReference type="Proteomes" id="UP000571183"/>
    </source>
</evidence>
<evidence type="ECO:0000256" key="1">
    <source>
        <dbReference type="ARBA" id="ARBA00022475"/>
    </source>
</evidence>
<evidence type="ECO:0000256" key="2">
    <source>
        <dbReference type="ARBA" id="ARBA00022692"/>
    </source>
</evidence>
<feature type="transmembrane region" description="Helical" evidence="5">
    <location>
        <begin position="284"/>
        <end position="301"/>
    </location>
</feature>
<proteinExistence type="inferred from homology"/>
<feature type="transmembrane region" description="Helical" evidence="5">
    <location>
        <begin position="206"/>
        <end position="225"/>
    </location>
</feature>
<feature type="compositionally biased region" description="Polar residues" evidence="6">
    <location>
        <begin position="539"/>
        <end position="556"/>
    </location>
</feature>
<keyword evidence="4 5" id="KW-0472">Membrane</keyword>
<feature type="compositionally biased region" description="Low complexity" evidence="6">
    <location>
        <begin position="506"/>
        <end position="530"/>
    </location>
</feature>
<keyword evidence="3 5" id="KW-1133">Transmembrane helix</keyword>
<dbReference type="GO" id="GO:0005576">
    <property type="term" value="C:extracellular region"/>
    <property type="evidence" value="ECO:0007669"/>
    <property type="project" value="TreeGrafter"/>
</dbReference>
<comment type="caution">
    <text evidence="5">Lacks conserved residue(s) required for the propagation of feature annotation.</text>
</comment>
<keyword evidence="1 5" id="KW-1003">Cell membrane</keyword>
<dbReference type="RefSeq" id="WP_183304062.1">
    <property type="nucleotide sequence ID" value="NZ_JACIFD010000001.1"/>
</dbReference>
<dbReference type="EMBL" id="JACIFD010000001">
    <property type="protein sequence ID" value="MBB4070748.1"/>
    <property type="molecule type" value="Genomic_DNA"/>
</dbReference>